<keyword evidence="4 5" id="KW-0472">Membrane</keyword>
<dbReference type="Proteomes" id="UP000236655">
    <property type="component" value="Chromosome"/>
</dbReference>
<name>A0A2I7N849_9NEIS</name>
<keyword evidence="8" id="KW-1185">Reference proteome</keyword>
<accession>A0A2I7N849</accession>
<feature type="domain" description="TM2" evidence="6">
    <location>
        <begin position="32"/>
        <end position="81"/>
    </location>
</feature>
<proteinExistence type="predicted"/>
<organism evidence="7 8">
    <name type="scientific">Aquella oligotrophica</name>
    <dbReference type="NCBI Taxonomy" id="2067065"/>
    <lineage>
        <taxon>Bacteria</taxon>
        <taxon>Pseudomonadati</taxon>
        <taxon>Pseudomonadota</taxon>
        <taxon>Betaproteobacteria</taxon>
        <taxon>Neisseriales</taxon>
        <taxon>Neisseriaceae</taxon>
        <taxon>Aquella</taxon>
    </lineage>
</organism>
<gene>
    <name evidence="7" type="ORF">CUN60_10100</name>
</gene>
<keyword evidence="2 5" id="KW-0812">Transmembrane</keyword>
<evidence type="ECO:0000259" key="6">
    <source>
        <dbReference type="Pfam" id="PF05154"/>
    </source>
</evidence>
<dbReference type="RefSeq" id="WP_102951922.1">
    <property type="nucleotide sequence ID" value="NZ_CP024847.1"/>
</dbReference>
<evidence type="ECO:0000256" key="2">
    <source>
        <dbReference type="ARBA" id="ARBA00022692"/>
    </source>
</evidence>
<keyword evidence="3 5" id="KW-1133">Transmembrane helix</keyword>
<dbReference type="OrthoDB" id="9816361at2"/>
<dbReference type="GO" id="GO:0016020">
    <property type="term" value="C:membrane"/>
    <property type="evidence" value="ECO:0007669"/>
    <property type="project" value="UniProtKB-SubCell"/>
</dbReference>
<dbReference type="AlphaFoldDB" id="A0A2I7N849"/>
<dbReference type="InterPro" id="IPR007829">
    <property type="entry name" value="TM2"/>
</dbReference>
<comment type="subcellular location">
    <subcellularLocation>
        <location evidence="1">Membrane</location>
        <topology evidence="1">Multi-pass membrane protein</topology>
    </subcellularLocation>
</comment>
<dbReference type="KEGG" id="nba:CUN60_10100"/>
<evidence type="ECO:0000313" key="7">
    <source>
        <dbReference type="EMBL" id="AUR52633.1"/>
    </source>
</evidence>
<feature type="transmembrane region" description="Helical" evidence="5">
    <location>
        <begin position="127"/>
        <end position="148"/>
    </location>
</feature>
<evidence type="ECO:0000256" key="1">
    <source>
        <dbReference type="ARBA" id="ARBA00004141"/>
    </source>
</evidence>
<evidence type="ECO:0000256" key="4">
    <source>
        <dbReference type="ARBA" id="ARBA00023136"/>
    </source>
</evidence>
<reference evidence="8" key="1">
    <citation type="submission" date="2017-11" db="EMBL/GenBank/DDBJ databases">
        <authorList>
            <person name="Chan K.G."/>
            <person name="Lee L.S."/>
        </authorList>
    </citation>
    <scope>NUCLEOTIDE SEQUENCE [LARGE SCALE GENOMIC DNA]</scope>
    <source>
        <strain evidence="8">DSM 100970</strain>
    </source>
</reference>
<feature type="transmembrane region" description="Helical" evidence="5">
    <location>
        <begin position="61"/>
        <end position="83"/>
    </location>
</feature>
<feature type="transmembrane region" description="Helical" evidence="5">
    <location>
        <begin position="37"/>
        <end position="55"/>
    </location>
</feature>
<evidence type="ECO:0000313" key="8">
    <source>
        <dbReference type="Proteomes" id="UP000236655"/>
    </source>
</evidence>
<evidence type="ECO:0000256" key="3">
    <source>
        <dbReference type="ARBA" id="ARBA00022989"/>
    </source>
</evidence>
<sequence>MSSKKINFQEQVLKELDEFQRVQFVFFYRQNYKKLGVAYLWLIFFGVFGIHKLYLNKRIGWFYLLFCWTLIPALLAVIDIFLLPFQVKKYNKNLSIHIFELIRKLSSDSNTQLLIIDRKLKKGRVGLPEWVLAFAIVFGVITPAIAYASMRLTAHKLEIHYKTNHFDGSQSDLFLSI</sequence>
<dbReference type="EMBL" id="CP024847">
    <property type="protein sequence ID" value="AUR52633.1"/>
    <property type="molecule type" value="Genomic_DNA"/>
</dbReference>
<dbReference type="Pfam" id="PF05154">
    <property type="entry name" value="TM2"/>
    <property type="match status" value="1"/>
</dbReference>
<protein>
    <recommendedName>
        <fullName evidence="6">TM2 domain-containing protein</fullName>
    </recommendedName>
</protein>
<evidence type="ECO:0000256" key="5">
    <source>
        <dbReference type="SAM" id="Phobius"/>
    </source>
</evidence>